<accession>A0A2N3PIY3</accession>
<dbReference type="EMBL" id="MBPK01000040">
    <property type="protein sequence ID" value="PKT80890.1"/>
    <property type="molecule type" value="Genomic_DNA"/>
</dbReference>
<evidence type="ECO:0000256" key="2">
    <source>
        <dbReference type="ARBA" id="ARBA00010621"/>
    </source>
</evidence>
<keyword evidence="14" id="KW-0133">Cell shape</keyword>
<evidence type="ECO:0000256" key="9">
    <source>
        <dbReference type="ARBA" id="ARBA00023136"/>
    </source>
</evidence>
<keyword evidence="6 14" id="KW-0812">Transmembrane</keyword>
<comment type="catalytic activity">
    <reaction evidence="13 14">
        <text>di-trans,octa-cis-undecaprenyl diphosphate + H2O = di-trans,octa-cis-undecaprenyl phosphate + phosphate + H(+)</text>
        <dbReference type="Rhea" id="RHEA:28094"/>
        <dbReference type="ChEBI" id="CHEBI:15377"/>
        <dbReference type="ChEBI" id="CHEBI:15378"/>
        <dbReference type="ChEBI" id="CHEBI:43474"/>
        <dbReference type="ChEBI" id="CHEBI:58405"/>
        <dbReference type="ChEBI" id="CHEBI:60392"/>
        <dbReference type="EC" id="3.6.1.27"/>
    </reaction>
</comment>
<evidence type="ECO:0000256" key="6">
    <source>
        <dbReference type="ARBA" id="ARBA00022692"/>
    </source>
</evidence>
<feature type="transmembrane region" description="Helical" evidence="14">
    <location>
        <begin position="47"/>
        <end position="66"/>
    </location>
</feature>
<feature type="transmembrane region" description="Helical" evidence="14">
    <location>
        <begin position="73"/>
        <end position="91"/>
    </location>
</feature>
<dbReference type="GO" id="GO:0050380">
    <property type="term" value="F:undecaprenyl-diphosphatase activity"/>
    <property type="evidence" value="ECO:0007669"/>
    <property type="project" value="UniProtKB-UniRule"/>
</dbReference>
<evidence type="ECO:0000256" key="1">
    <source>
        <dbReference type="ARBA" id="ARBA00004651"/>
    </source>
</evidence>
<dbReference type="STRING" id="556267.HWAG_00046"/>
<evidence type="ECO:0000313" key="15">
    <source>
        <dbReference type="EMBL" id="PKT80890.1"/>
    </source>
</evidence>
<comment type="subcellular location">
    <subcellularLocation>
        <location evidence="1 14">Cell membrane</location>
        <topology evidence="1 14">Multi-pass membrane protein</topology>
    </subcellularLocation>
</comment>
<dbReference type="OrthoDB" id="9808289at2"/>
<keyword evidence="14" id="KW-0573">Peptidoglycan synthesis</keyword>
<dbReference type="PANTHER" id="PTHR30622">
    <property type="entry name" value="UNDECAPRENYL-DIPHOSPHATASE"/>
    <property type="match status" value="1"/>
</dbReference>
<dbReference type="Pfam" id="PF02673">
    <property type="entry name" value="BacA"/>
    <property type="match status" value="1"/>
</dbReference>
<keyword evidence="5 14" id="KW-1003">Cell membrane</keyword>
<dbReference type="GO" id="GO:0071555">
    <property type="term" value="P:cell wall organization"/>
    <property type="evidence" value="ECO:0007669"/>
    <property type="project" value="UniProtKB-KW"/>
</dbReference>
<dbReference type="EC" id="3.6.1.27" evidence="3 14"/>
<dbReference type="NCBIfam" id="NF001389">
    <property type="entry name" value="PRK00281.1-2"/>
    <property type="match status" value="1"/>
</dbReference>
<feature type="transmembrane region" description="Helical" evidence="14">
    <location>
        <begin position="234"/>
        <end position="254"/>
    </location>
</feature>
<feature type="transmembrane region" description="Helical" evidence="14">
    <location>
        <begin position="207"/>
        <end position="228"/>
    </location>
</feature>
<proteinExistence type="inferred from homology"/>
<comment type="similarity">
    <text evidence="2 14">Belongs to the UppP family.</text>
</comment>
<feature type="transmembrane region" description="Helical" evidence="14">
    <location>
        <begin position="140"/>
        <end position="165"/>
    </location>
</feature>
<evidence type="ECO:0000313" key="16">
    <source>
        <dbReference type="Proteomes" id="UP000233350"/>
    </source>
</evidence>
<dbReference type="GO" id="GO:0008360">
    <property type="term" value="P:regulation of cell shape"/>
    <property type="evidence" value="ECO:0007669"/>
    <property type="project" value="UniProtKB-KW"/>
</dbReference>
<keyword evidence="16" id="KW-1185">Reference proteome</keyword>
<keyword evidence="7 14" id="KW-0378">Hydrolase</keyword>
<dbReference type="HAMAP" id="MF_01006">
    <property type="entry name" value="Undec_diphosphatase"/>
    <property type="match status" value="1"/>
</dbReference>
<protein>
    <recommendedName>
        <fullName evidence="4 14">Undecaprenyl-diphosphatase</fullName>
        <ecNumber evidence="3 14">3.6.1.27</ecNumber>
    </recommendedName>
    <alternativeName>
        <fullName evidence="12 14">Bacitracin resistance protein</fullName>
    </alternativeName>
    <alternativeName>
        <fullName evidence="11 14">Undecaprenyl pyrophosphate phosphatase</fullName>
    </alternativeName>
</protein>
<dbReference type="InterPro" id="IPR003824">
    <property type="entry name" value="UppP"/>
</dbReference>
<evidence type="ECO:0000256" key="11">
    <source>
        <dbReference type="ARBA" id="ARBA00032707"/>
    </source>
</evidence>
<reference evidence="15 16" key="1">
    <citation type="submission" date="2016-07" db="EMBL/GenBank/DDBJ databases">
        <title>Detection of Helicobacter winghamensis from caecal content of red fox (Vulpes vulpes).</title>
        <authorList>
            <person name="Zanoni R.G."/>
            <person name="Florio D."/>
            <person name="Caffara M."/>
            <person name="Renzi M."/>
            <person name="Parisi A."/>
            <person name="Pasquali F."/>
            <person name="Manfreda G."/>
        </authorList>
    </citation>
    <scope>NUCLEOTIDE SEQUENCE [LARGE SCALE GENOMIC DNA]</scope>
    <source>
        <strain evidence="15 16">295_13</strain>
    </source>
</reference>
<dbReference type="PANTHER" id="PTHR30622:SF3">
    <property type="entry name" value="UNDECAPRENYL-DIPHOSPHATASE"/>
    <property type="match status" value="1"/>
</dbReference>
<dbReference type="GO" id="GO:0005886">
    <property type="term" value="C:plasma membrane"/>
    <property type="evidence" value="ECO:0007669"/>
    <property type="project" value="UniProtKB-SubCell"/>
</dbReference>
<dbReference type="GO" id="GO:0046677">
    <property type="term" value="P:response to antibiotic"/>
    <property type="evidence" value="ECO:0007669"/>
    <property type="project" value="UniProtKB-UniRule"/>
</dbReference>
<keyword evidence="8 14" id="KW-1133">Transmembrane helix</keyword>
<dbReference type="RefSeq" id="WP_006801738.1">
    <property type="nucleotide sequence ID" value="NZ_CABKOI010000021.1"/>
</dbReference>
<comment type="caution">
    <text evidence="15">The sequence shown here is derived from an EMBL/GenBank/DDBJ whole genome shotgun (WGS) entry which is preliminary data.</text>
</comment>
<dbReference type="NCBIfam" id="TIGR00753">
    <property type="entry name" value="undec_PP_bacA"/>
    <property type="match status" value="1"/>
</dbReference>
<evidence type="ECO:0000256" key="4">
    <source>
        <dbReference type="ARBA" id="ARBA00021581"/>
    </source>
</evidence>
<evidence type="ECO:0000256" key="12">
    <source>
        <dbReference type="ARBA" id="ARBA00032932"/>
    </source>
</evidence>
<organism evidence="15 16">
    <name type="scientific">Helicobacter winghamensis</name>
    <dbReference type="NCBI Taxonomy" id="157268"/>
    <lineage>
        <taxon>Bacteria</taxon>
        <taxon>Pseudomonadati</taxon>
        <taxon>Campylobacterota</taxon>
        <taxon>Epsilonproteobacteria</taxon>
        <taxon>Campylobacterales</taxon>
        <taxon>Helicobacteraceae</taxon>
        <taxon>Helicobacter</taxon>
    </lineage>
</organism>
<evidence type="ECO:0000256" key="14">
    <source>
        <dbReference type="HAMAP-Rule" id="MF_01006"/>
    </source>
</evidence>
<sequence length="257" mass="28505">MEFIYAIILGIVEGLTEFLPISSTGHLILTSELLGIPQNTFHKTFEVVIQLGSILAVIFVFSQKLFKNSLQLWIKLGIGFLPAGILGFLFYSYIKALFAPITVSIMLILGGIIFIILEIFYKEREHHTTEVNTISYKQALLIGLFQALAMIPGTSRSGATIVGGLLLGCNRKVATEFSFLLALPTMVLASAYSLYKNHEVLSVDNALILGTGFVVAFFSALLAIKLFLNFVSRFNFIPFGIYRIVLGIIFLYYLDII</sequence>
<evidence type="ECO:0000256" key="10">
    <source>
        <dbReference type="ARBA" id="ARBA00023251"/>
    </source>
</evidence>
<name>A0A2N3PIY3_9HELI</name>
<comment type="function">
    <text evidence="14">Catalyzes the dephosphorylation of undecaprenyl diphosphate (UPP). Confers resistance to bacitracin.</text>
</comment>
<keyword evidence="10 14" id="KW-0046">Antibiotic resistance</keyword>
<feature type="transmembrane region" description="Helical" evidence="14">
    <location>
        <begin position="97"/>
        <end position="120"/>
    </location>
</feature>
<evidence type="ECO:0000256" key="3">
    <source>
        <dbReference type="ARBA" id="ARBA00012374"/>
    </source>
</evidence>
<comment type="miscellaneous">
    <text evidence="14">Bacitracin is thought to be involved in the inhibition of peptidoglycan synthesis by sequestering undecaprenyl diphosphate, thereby reducing the pool of lipid carrier available.</text>
</comment>
<evidence type="ECO:0000256" key="7">
    <source>
        <dbReference type="ARBA" id="ARBA00022801"/>
    </source>
</evidence>
<dbReference type="Proteomes" id="UP000233350">
    <property type="component" value="Unassembled WGS sequence"/>
</dbReference>
<evidence type="ECO:0000256" key="8">
    <source>
        <dbReference type="ARBA" id="ARBA00022989"/>
    </source>
</evidence>
<dbReference type="GeneID" id="97289658"/>
<dbReference type="AlphaFoldDB" id="A0A2N3PIY3"/>
<dbReference type="NCBIfam" id="NF001390">
    <property type="entry name" value="PRK00281.1-4"/>
    <property type="match status" value="1"/>
</dbReference>
<feature type="transmembrane region" description="Helical" evidence="14">
    <location>
        <begin position="177"/>
        <end position="195"/>
    </location>
</feature>
<dbReference type="GO" id="GO:0009252">
    <property type="term" value="P:peptidoglycan biosynthetic process"/>
    <property type="evidence" value="ECO:0007669"/>
    <property type="project" value="UniProtKB-KW"/>
</dbReference>
<gene>
    <name evidence="14" type="primary">uppP</name>
    <name evidence="15" type="ORF">BCM31_02265</name>
</gene>
<keyword evidence="9 14" id="KW-0472">Membrane</keyword>
<evidence type="ECO:0000256" key="13">
    <source>
        <dbReference type="ARBA" id="ARBA00047594"/>
    </source>
</evidence>
<keyword evidence="14" id="KW-0961">Cell wall biogenesis/degradation</keyword>
<evidence type="ECO:0000256" key="5">
    <source>
        <dbReference type="ARBA" id="ARBA00022475"/>
    </source>
</evidence>